<gene>
    <name evidence="2" type="ORF">GLYMA_18G160300</name>
</gene>
<proteinExistence type="predicted"/>
<dbReference type="EMBL" id="CM000851">
    <property type="protein sequence ID" value="KRG99648.1"/>
    <property type="molecule type" value="Genomic_DNA"/>
</dbReference>
<feature type="transmembrane region" description="Helical" evidence="1">
    <location>
        <begin position="55"/>
        <end position="76"/>
    </location>
</feature>
<dbReference type="HOGENOM" id="CLU_2626860_0_0_1"/>
<keyword evidence="1" id="KW-1133">Transmembrane helix</keyword>
<reference evidence="2 3" key="1">
    <citation type="journal article" date="2010" name="Nature">
        <title>Genome sequence of the palaeopolyploid soybean.</title>
        <authorList>
            <person name="Schmutz J."/>
            <person name="Cannon S.B."/>
            <person name="Schlueter J."/>
            <person name="Ma J."/>
            <person name="Mitros T."/>
            <person name="Nelson W."/>
            <person name="Hyten D.L."/>
            <person name="Song Q."/>
            <person name="Thelen J.J."/>
            <person name="Cheng J."/>
            <person name="Xu D."/>
            <person name="Hellsten U."/>
            <person name="May G.D."/>
            <person name="Yu Y."/>
            <person name="Sakurai T."/>
            <person name="Umezawa T."/>
            <person name="Bhattacharyya M.K."/>
            <person name="Sandhu D."/>
            <person name="Valliyodan B."/>
            <person name="Lindquist E."/>
            <person name="Peto M."/>
            <person name="Grant D."/>
            <person name="Shu S."/>
            <person name="Goodstein D."/>
            <person name="Barry K."/>
            <person name="Futrell-Griggs M."/>
            <person name="Abernathy B."/>
            <person name="Du J."/>
            <person name="Tian Z."/>
            <person name="Zhu L."/>
            <person name="Gill N."/>
            <person name="Joshi T."/>
            <person name="Libault M."/>
            <person name="Sethuraman A."/>
            <person name="Zhang X.-C."/>
            <person name="Shinozaki K."/>
            <person name="Nguyen H.T."/>
            <person name="Wing R.A."/>
            <person name="Cregan P."/>
            <person name="Specht J."/>
            <person name="Grimwood J."/>
            <person name="Rokhsar D."/>
            <person name="Stacey G."/>
            <person name="Shoemaker R.C."/>
            <person name="Jackson S.A."/>
        </authorList>
    </citation>
    <scope>NUCLEOTIDE SEQUENCE [LARGE SCALE GENOMIC DNA]</scope>
    <source>
        <strain evidence="3">cv. Williams 82</strain>
        <tissue evidence="2">Callus</tissue>
    </source>
</reference>
<accession>K7MSL2</accession>
<reference evidence="3" key="2">
    <citation type="submission" date="2018-02" db="UniProtKB">
        <authorList>
            <consortium name="EnsemblPlants"/>
        </authorList>
    </citation>
    <scope>IDENTIFICATION</scope>
    <source>
        <strain evidence="3">Williams 82</strain>
    </source>
</reference>
<evidence type="ECO:0000313" key="4">
    <source>
        <dbReference type="Proteomes" id="UP000008827"/>
    </source>
</evidence>
<dbReference type="InParanoid" id="K7MSL2"/>
<dbReference type="PaxDb" id="3847-GLYMA18G33530.1"/>
<reference evidence="2" key="3">
    <citation type="submission" date="2018-07" db="EMBL/GenBank/DDBJ databases">
        <title>WGS assembly of Glycine max.</title>
        <authorList>
            <person name="Schmutz J."/>
            <person name="Cannon S."/>
            <person name="Schlueter J."/>
            <person name="Ma J."/>
            <person name="Mitros T."/>
            <person name="Nelson W."/>
            <person name="Hyten D."/>
            <person name="Song Q."/>
            <person name="Thelen J."/>
            <person name="Cheng J."/>
            <person name="Xu D."/>
            <person name="Hellsten U."/>
            <person name="May G."/>
            <person name="Yu Y."/>
            <person name="Sakurai T."/>
            <person name="Umezawa T."/>
            <person name="Bhattacharyya M."/>
            <person name="Sandhu D."/>
            <person name="Valliyodan B."/>
            <person name="Lindquist E."/>
            <person name="Peto M."/>
            <person name="Grant D."/>
            <person name="Shu S."/>
            <person name="Goodstein D."/>
            <person name="Barry K."/>
            <person name="Futrell-Griggs M."/>
            <person name="Abernathy B."/>
            <person name="Du J."/>
            <person name="Tian Z."/>
            <person name="Zhu L."/>
            <person name="Gill N."/>
            <person name="Joshi T."/>
            <person name="Libault M."/>
            <person name="Sethuraman A."/>
            <person name="Zhang X."/>
            <person name="Shinozaki K."/>
            <person name="Nguyen H."/>
            <person name="Wing R."/>
            <person name="Cregan P."/>
            <person name="Specht J."/>
            <person name="Grimwood J."/>
            <person name="Rokhsar D."/>
            <person name="Stacey G."/>
            <person name="Shoemaker R."/>
            <person name="Jackson S."/>
        </authorList>
    </citation>
    <scope>NUCLEOTIDE SEQUENCE</scope>
    <source>
        <tissue evidence="2">Callus</tissue>
    </source>
</reference>
<keyword evidence="4" id="KW-1185">Reference proteome</keyword>
<evidence type="ECO:0000313" key="3">
    <source>
        <dbReference type="EnsemblPlants" id="KRG99648"/>
    </source>
</evidence>
<sequence>MRTNWDLTIKLVWLLKRACWSWESSELQFLENYSLCPLMILQIVIDLLSNISFPYLYSFYCNTTSVFTFYITYIMLNS</sequence>
<dbReference type="Gramene" id="KRG99648">
    <property type="protein sequence ID" value="KRG99648"/>
    <property type="gene ID" value="GLYMA_18G160300"/>
</dbReference>
<dbReference type="AlphaFoldDB" id="K7MSL2"/>
<protein>
    <submittedName>
        <fullName evidence="2 3">Uncharacterized protein</fullName>
    </submittedName>
</protein>
<dbReference type="Proteomes" id="UP000008827">
    <property type="component" value="Chromosome 18"/>
</dbReference>
<organism evidence="3">
    <name type="scientific">Glycine max</name>
    <name type="common">Soybean</name>
    <name type="synonym">Glycine hispida</name>
    <dbReference type="NCBI Taxonomy" id="3847"/>
    <lineage>
        <taxon>Eukaryota</taxon>
        <taxon>Viridiplantae</taxon>
        <taxon>Streptophyta</taxon>
        <taxon>Embryophyta</taxon>
        <taxon>Tracheophyta</taxon>
        <taxon>Spermatophyta</taxon>
        <taxon>Magnoliopsida</taxon>
        <taxon>eudicotyledons</taxon>
        <taxon>Gunneridae</taxon>
        <taxon>Pentapetalae</taxon>
        <taxon>rosids</taxon>
        <taxon>fabids</taxon>
        <taxon>Fabales</taxon>
        <taxon>Fabaceae</taxon>
        <taxon>Papilionoideae</taxon>
        <taxon>50 kb inversion clade</taxon>
        <taxon>NPAAA clade</taxon>
        <taxon>indigoferoid/millettioid clade</taxon>
        <taxon>Phaseoleae</taxon>
        <taxon>Glycine</taxon>
        <taxon>Glycine subgen. Soja</taxon>
    </lineage>
</organism>
<keyword evidence="1" id="KW-0812">Transmembrane</keyword>
<evidence type="ECO:0000256" key="1">
    <source>
        <dbReference type="SAM" id="Phobius"/>
    </source>
</evidence>
<dbReference type="EnsemblPlants" id="KRG99648">
    <property type="protein sequence ID" value="KRG99648"/>
    <property type="gene ID" value="GLYMA_18G160300"/>
</dbReference>
<name>K7MSL2_SOYBN</name>
<keyword evidence="1" id="KW-0472">Membrane</keyword>
<evidence type="ECO:0000313" key="2">
    <source>
        <dbReference type="EMBL" id="KRG99648.1"/>
    </source>
</evidence>